<dbReference type="GO" id="GO:0003676">
    <property type="term" value="F:nucleic acid binding"/>
    <property type="evidence" value="ECO:0007669"/>
    <property type="project" value="InterPro"/>
</dbReference>
<proteinExistence type="predicted"/>
<evidence type="ECO:0000313" key="1">
    <source>
        <dbReference type="EMBL" id="KAK4212568.1"/>
    </source>
</evidence>
<reference evidence="1" key="2">
    <citation type="submission" date="2023-05" db="EMBL/GenBank/DDBJ databases">
        <authorList>
            <consortium name="Lawrence Berkeley National Laboratory"/>
            <person name="Steindorff A."/>
            <person name="Hensen N."/>
            <person name="Bonometti L."/>
            <person name="Westerberg I."/>
            <person name="Brannstrom I.O."/>
            <person name="Guillou S."/>
            <person name="Cros-Aarteil S."/>
            <person name="Calhoun S."/>
            <person name="Haridas S."/>
            <person name="Kuo A."/>
            <person name="Mondo S."/>
            <person name="Pangilinan J."/>
            <person name="Riley R."/>
            <person name="Labutti K."/>
            <person name="Andreopoulos B."/>
            <person name="Lipzen A."/>
            <person name="Chen C."/>
            <person name="Yanf M."/>
            <person name="Daum C."/>
            <person name="Ng V."/>
            <person name="Clum A."/>
            <person name="Ohm R."/>
            <person name="Martin F."/>
            <person name="Silar P."/>
            <person name="Natvig D."/>
            <person name="Lalanne C."/>
            <person name="Gautier V."/>
            <person name="Ament-Velasquez S.L."/>
            <person name="Kruys A."/>
            <person name="Hutchinson M.I."/>
            <person name="Powell A.J."/>
            <person name="Barry K."/>
            <person name="Miller A.N."/>
            <person name="Grigoriev I.V."/>
            <person name="Debuchy R."/>
            <person name="Gladieux P."/>
            <person name="Thoren M.H."/>
            <person name="Johannesson H."/>
        </authorList>
    </citation>
    <scope>NUCLEOTIDE SEQUENCE</scope>
    <source>
        <strain evidence="1">PSN293</strain>
    </source>
</reference>
<name>A0AAN6Y4L2_9PEZI</name>
<gene>
    <name evidence="1" type="ORF">QBC37DRAFT_401451</name>
</gene>
<reference evidence="1" key="1">
    <citation type="journal article" date="2023" name="Mol. Phylogenet. Evol.">
        <title>Genome-scale phylogeny and comparative genomics of the fungal order Sordariales.</title>
        <authorList>
            <person name="Hensen N."/>
            <person name="Bonometti L."/>
            <person name="Westerberg I."/>
            <person name="Brannstrom I.O."/>
            <person name="Guillou S."/>
            <person name="Cros-Aarteil S."/>
            <person name="Calhoun S."/>
            <person name="Haridas S."/>
            <person name="Kuo A."/>
            <person name="Mondo S."/>
            <person name="Pangilinan J."/>
            <person name="Riley R."/>
            <person name="LaButti K."/>
            <person name="Andreopoulos B."/>
            <person name="Lipzen A."/>
            <person name="Chen C."/>
            <person name="Yan M."/>
            <person name="Daum C."/>
            <person name="Ng V."/>
            <person name="Clum A."/>
            <person name="Steindorff A."/>
            <person name="Ohm R.A."/>
            <person name="Martin F."/>
            <person name="Silar P."/>
            <person name="Natvig D.O."/>
            <person name="Lalanne C."/>
            <person name="Gautier V."/>
            <person name="Ament-Velasquez S.L."/>
            <person name="Kruys A."/>
            <person name="Hutchinson M.I."/>
            <person name="Powell A.J."/>
            <person name="Barry K."/>
            <person name="Miller A.N."/>
            <person name="Grigoriev I.V."/>
            <person name="Debuchy R."/>
            <person name="Gladieux P."/>
            <person name="Hiltunen Thoren M."/>
            <person name="Johannesson H."/>
        </authorList>
    </citation>
    <scope>NUCLEOTIDE SEQUENCE</scope>
    <source>
        <strain evidence="1">PSN293</strain>
    </source>
</reference>
<dbReference type="AlphaFoldDB" id="A0AAN6Y4L2"/>
<dbReference type="Proteomes" id="UP001301769">
    <property type="component" value="Unassembled WGS sequence"/>
</dbReference>
<dbReference type="SUPFAM" id="SSF54928">
    <property type="entry name" value="RNA-binding domain, RBD"/>
    <property type="match status" value="1"/>
</dbReference>
<protein>
    <submittedName>
        <fullName evidence="1">Uncharacterized protein</fullName>
    </submittedName>
</protein>
<dbReference type="InterPro" id="IPR012677">
    <property type="entry name" value="Nucleotide-bd_a/b_plait_sf"/>
</dbReference>
<accession>A0AAN6Y4L2</accession>
<organism evidence="1 2">
    <name type="scientific">Rhypophila decipiens</name>
    <dbReference type="NCBI Taxonomy" id="261697"/>
    <lineage>
        <taxon>Eukaryota</taxon>
        <taxon>Fungi</taxon>
        <taxon>Dikarya</taxon>
        <taxon>Ascomycota</taxon>
        <taxon>Pezizomycotina</taxon>
        <taxon>Sordariomycetes</taxon>
        <taxon>Sordariomycetidae</taxon>
        <taxon>Sordariales</taxon>
        <taxon>Naviculisporaceae</taxon>
        <taxon>Rhypophila</taxon>
    </lineage>
</organism>
<sequence length="219" mass="24558">MSTTVFFDHLGGPIEPRRNTVLLTNLPPDATIQTLLDRMMICAPFGRLYSAHLHKTNTPRGSGPPVVRALVAFFTTDSAQNLISYVNGPGIVFRRCILAADWSNIRVPENDYPDHRDASRSVIVSGPKFQVNKRDIISLLENTNLMANYHNIQTRDKRSEHQVLLVFTTYTAASQAVRTIRANRPGISAVYGRDPMEFGVTTKISSTDRNKLSINFGRW</sequence>
<dbReference type="InterPro" id="IPR035979">
    <property type="entry name" value="RBD_domain_sf"/>
</dbReference>
<dbReference type="EMBL" id="MU858125">
    <property type="protein sequence ID" value="KAK4212568.1"/>
    <property type="molecule type" value="Genomic_DNA"/>
</dbReference>
<keyword evidence="2" id="KW-1185">Reference proteome</keyword>
<evidence type="ECO:0000313" key="2">
    <source>
        <dbReference type="Proteomes" id="UP001301769"/>
    </source>
</evidence>
<comment type="caution">
    <text evidence="1">The sequence shown here is derived from an EMBL/GenBank/DDBJ whole genome shotgun (WGS) entry which is preliminary data.</text>
</comment>
<dbReference type="Gene3D" id="3.30.70.330">
    <property type="match status" value="1"/>
</dbReference>